<accession>A0AAI8VHA0</accession>
<proteinExistence type="predicted"/>
<evidence type="ECO:0000313" key="3">
    <source>
        <dbReference type="EMBL" id="CAJ2504939.1"/>
    </source>
</evidence>
<dbReference type="PANTHER" id="PTHR36182">
    <property type="entry name" value="PROTEIN, PUTATIVE (AFU_ORTHOLOGUE AFUA_6G10930)-RELATED"/>
    <property type="match status" value="1"/>
</dbReference>
<organism evidence="3 4">
    <name type="scientific">Anthostomella pinea</name>
    <dbReference type="NCBI Taxonomy" id="933095"/>
    <lineage>
        <taxon>Eukaryota</taxon>
        <taxon>Fungi</taxon>
        <taxon>Dikarya</taxon>
        <taxon>Ascomycota</taxon>
        <taxon>Pezizomycotina</taxon>
        <taxon>Sordariomycetes</taxon>
        <taxon>Xylariomycetidae</taxon>
        <taxon>Xylariales</taxon>
        <taxon>Xylariaceae</taxon>
        <taxon>Anthostomella</taxon>
    </lineage>
</organism>
<evidence type="ECO:0000256" key="2">
    <source>
        <dbReference type="SAM" id="SignalP"/>
    </source>
</evidence>
<feature type="compositionally biased region" description="Low complexity" evidence="1">
    <location>
        <begin position="253"/>
        <end position="268"/>
    </location>
</feature>
<comment type="caution">
    <text evidence="3">The sequence shown here is derived from an EMBL/GenBank/DDBJ whole genome shotgun (WGS) entry which is preliminary data.</text>
</comment>
<sequence length="402" mass="41486">MHPTQLTSILAMLASLSTAHVILESPKPYKFVAYGPSNPLSPDGSDFPCKIPPGQTYQINGSRTIMAIGEAQTLSFTGQAVHGGGSCQLALASGLPTQNSSWAVIHSIEGGCPARNQKGNLDGPNVDKYTFQIPERVAVGEYTFAWTWQARIGGVPEFYMNCAPITVVKRKQKKRMEMVERRASLATSLSISQRAVEFPELFMADMGDVSGGCTTEEALKQQIAIGYPNPGVSVDRPEGDNLFPQPCDGNPRAKAPAGPGSGSGANKSARPDGTASTPGADVLPTTSSVLVKTGVSSTTATTTATATPTVSEMSTFTTSVGATSVPSEAFPSPTSSEAVAVPTSSTGIGACVEGQLTCLEDGTHFATCTGGQLTGPLMVAPGFKCSPGSGASLDISPVDESD</sequence>
<dbReference type="Gene3D" id="2.70.50.70">
    <property type="match status" value="1"/>
</dbReference>
<evidence type="ECO:0000256" key="1">
    <source>
        <dbReference type="SAM" id="MobiDB-lite"/>
    </source>
</evidence>
<evidence type="ECO:0000313" key="4">
    <source>
        <dbReference type="Proteomes" id="UP001295740"/>
    </source>
</evidence>
<dbReference type="PANTHER" id="PTHR36182:SF2">
    <property type="entry name" value="LYTIC POLYSACCHARIDE MONOOXYGENASE"/>
    <property type="match status" value="1"/>
</dbReference>
<dbReference type="AlphaFoldDB" id="A0AAI8VHA0"/>
<feature type="signal peptide" evidence="2">
    <location>
        <begin position="1"/>
        <end position="19"/>
    </location>
</feature>
<dbReference type="Proteomes" id="UP001295740">
    <property type="component" value="Unassembled WGS sequence"/>
</dbReference>
<protein>
    <submittedName>
        <fullName evidence="3">Uu.00g123330.m01.CDS01</fullName>
    </submittedName>
</protein>
<gene>
    <name evidence="3" type="ORF">KHLLAP_LOCUS5407</name>
</gene>
<dbReference type="EMBL" id="CAUWAG010000007">
    <property type="protein sequence ID" value="CAJ2504939.1"/>
    <property type="molecule type" value="Genomic_DNA"/>
</dbReference>
<keyword evidence="2" id="KW-0732">Signal</keyword>
<keyword evidence="4" id="KW-1185">Reference proteome</keyword>
<name>A0AAI8VHA0_9PEZI</name>
<feature type="region of interest" description="Disordered" evidence="1">
    <location>
        <begin position="229"/>
        <end position="285"/>
    </location>
</feature>
<feature type="chain" id="PRO_5042491481" evidence="2">
    <location>
        <begin position="20"/>
        <end position="402"/>
    </location>
</feature>
<reference evidence="3" key="1">
    <citation type="submission" date="2023-10" db="EMBL/GenBank/DDBJ databases">
        <authorList>
            <person name="Hackl T."/>
        </authorList>
    </citation>
    <scope>NUCLEOTIDE SEQUENCE</scope>
</reference>